<gene>
    <name evidence="2" type="ORF">ACFS6J_13720</name>
</gene>
<organism evidence="2 3">
    <name type="scientific">Olivibacter jilunii</name>
    <dbReference type="NCBI Taxonomy" id="985016"/>
    <lineage>
        <taxon>Bacteria</taxon>
        <taxon>Pseudomonadati</taxon>
        <taxon>Bacteroidota</taxon>
        <taxon>Sphingobacteriia</taxon>
        <taxon>Sphingobacteriales</taxon>
        <taxon>Sphingobacteriaceae</taxon>
        <taxon>Olivibacter</taxon>
    </lineage>
</organism>
<evidence type="ECO:0000313" key="3">
    <source>
        <dbReference type="Proteomes" id="UP001597560"/>
    </source>
</evidence>
<protein>
    <recommendedName>
        <fullName evidence="4">HTTM domain-containing protein</fullName>
    </recommendedName>
</protein>
<sequence>MTFSNWGCDLALWPDKALKTEWTNMALAVLSVFICFAMFTAGAGKALAWVDFDLSTNGFLGWSQRGISDQGRNYLLSTYVASFPPLLLESMDYAAVIFELSPIFFLLHSKRAWRLWLLIACFFHLGNTLFLNIPFMSQSLLYLIFVDFSWLYKKITKFFSVNKLKPVIFSCVAIIFALRITFYFLQPSPLYGESYSAKVNMGLVVWIIAIFVILKSLLKGDPKSDSPSFQSSTRGQQQLTKGLIQRNWAQYRI</sequence>
<feature type="transmembrane region" description="Helical" evidence="1">
    <location>
        <begin position="139"/>
        <end position="155"/>
    </location>
</feature>
<keyword evidence="1" id="KW-0472">Membrane</keyword>
<dbReference type="Proteomes" id="UP001597560">
    <property type="component" value="Unassembled WGS sequence"/>
</dbReference>
<evidence type="ECO:0008006" key="4">
    <source>
        <dbReference type="Google" id="ProtNLM"/>
    </source>
</evidence>
<feature type="transmembrane region" description="Helical" evidence="1">
    <location>
        <begin position="197"/>
        <end position="218"/>
    </location>
</feature>
<feature type="transmembrane region" description="Helical" evidence="1">
    <location>
        <begin position="115"/>
        <end position="133"/>
    </location>
</feature>
<keyword evidence="1" id="KW-0812">Transmembrane</keyword>
<keyword evidence="1" id="KW-1133">Transmembrane helix</keyword>
<name>A0ABW6B323_9SPHI</name>
<keyword evidence="3" id="KW-1185">Reference proteome</keyword>
<proteinExistence type="predicted"/>
<reference evidence="3" key="1">
    <citation type="journal article" date="2019" name="Int. J. Syst. Evol. Microbiol.">
        <title>The Global Catalogue of Microorganisms (GCM) 10K type strain sequencing project: providing services to taxonomists for standard genome sequencing and annotation.</title>
        <authorList>
            <consortium name="The Broad Institute Genomics Platform"/>
            <consortium name="The Broad Institute Genome Sequencing Center for Infectious Disease"/>
            <person name="Wu L."/>
            <person name="Ma J."/>
        </authorList>
    </citation>
    <scope>NUCLEOTIDE SEQUENCE [LARGE SCALE GENOMIC DNA]</scope>
    <source>
        <strain evidence="3">KCTC 23098</strain>
    </source>
</reference>
<feature type="transmembrane region" description="Helical" evidence="1">
    <location>
        <begin position="90"/>
        <end position="108"/>
    </location>
</feature>
<dbReference type="EMBL" id="JBHUPA010000007">
    <property type="protein sequence ID" value="MFD2962853.1"/>
    <property type="molecule type" value="Genomic_DNA"/>
</dbReference>
<accession>A0ABW6B323</accession>
<evidence type="ECO:0000256" key="1">
    <source>
        <dbReference type="SAM" id="Phobius"/>
    </source>
</evidence>
<dbReference type="RefSeq" id="WP_377611127.1">
    <property type="nucleotide sequence ID" value="NZ_JBHUPA010000007.1"/>
</dbReference>
<evidence type="ECO:0000313" key="2">
    <source>
        <dbReference type="EMBL" id="MFD2962853.1"/>
    </source>
</evidence>
<feature type="transmembrane region" description="Helical" evidence="1">
    <location>
        <begin position="26"/>
        <end position="50"/>
    </location>
</feature>
<feature type="transmembrane region" description="Helical" evidence="1">
    <location>
        <begin position="167"/>
        <end position="185"/>
    </location>
</feature>
<comment type="caution">
    <text evidence="2">The sequence shown here is derived from an EMBL/GenBank/DDBJ whole genome shotgun (WGS) entry which is preliminary data.</text>
</comment>